<dbReference type="KEGG" id="scac:106089961"/>
<dbReference type="EnsemblMetazoa" id="SCAU016537-RB">
    <property type="protein sequence ID" value="SCAU016537-PB"/>
    <property type="gene ID" value="SCAU016537"/>
</dbReference>
<dbReference type="OrthoDB" id="8062388at2759"/>
<evidence type="ECO:0000256" key="1">
    <source>
        <dbReference type="SAM" id="MobiDB-lite"/>
    </source>
</evidence>
<feature type="compositionally biased region" description="Gly residues" evidence="1">
    <location>
        <begin position="88"/>
        <end position="110"/>
    </location>
</feature>
<gene>
    <name evidence="2" type="primary">106089961</name>
</gene>
<protein>
    <submittedName>
        <fullName evidence="2">Uncharacterized protein</fullName>
    </submittedName>
</protein>
<feature type="compositionally biased region" description="Gly residues" evidence="1">
    <location>
        <begin position="213"/>
        <end position="222"/>
    </location>
</feature>
<feature type="compositionally biased region" description="Low complexity" evidence="1">
    <location>
        <begin position="233"/>
        <end position="243"/>
    </location>
</feature>
<proteinExistence type="predicted"/>
<dbReference type="VEuPathDB" id="VectorBase:SCAU016537"/>
<accession>A0A1I8QF16</accession>
<feature type="compositionally biased region" description="Polar residues" evidence="1">
    <location>
        <begin position="326"/>
        <end position="336"/>
    </location>
</feature>
<evidence type="ECO:0000313" key="3">
    <source>
        <dbReference type="Proteomes" id="UP000095300"/>
    </source>
</evidence>
<dbReference type="Proteomes" id="UP000095300">
    <property type="component" value="Unassembled WGS sequence"/>
</dbReference>
<feature type="region of interest" description="Disordered" evidence="1">
    <location>
        <begin position="1"/>
        <end position="50"/>
    </location>
</feature>
<keyword evidence="3" id="KW-1185">Reference proteome</keyword>
<organism evidence="2 3">
    <name type="scientific">Stomoxys calcitrans</name>
    <name type="common">Stable fly</name>
    <name type="synonym">Conops calcitrans</name>
    <dbReference type="NCBI Taxonomy" id="35570"/>
    <lineage>
        <taxon>Eukaryota</taxon>
        <taxon>Metazoa</taxon>
        <taxon>Ecdysozoa</taxon>
        <taxon>Arthropoda</taxon>
        <taxon>Hexapoda</taxon>
        <taxon>Insecta</taxon>
        <taxon>Pterygota</taxon>
        <taxon>Neoptera</taxon>
        <taxon>Endopterygota</taxon>
        <taxon>Diptera</taxon>
        <taxon>Brachycera</taxon>
        <taxon>Muscomorpha</taxon>
        <taxon>Muscoidea</taxon>
        <taxon>Muscidae</taxon>
        <taxon>Stomoxys</taxon>
    </lineage>
</organism>
<feature type="region of interest" description="Disordered" evidence="1">
    <location>
        <begin position="196"/>
        <end position="359"/>
    </location>
</feature>
<feature type="compositionally biased region" description="Gly residues" evidence="1">
    <location>
        <begin position="36"/>
        <end position="50"/>
    </location>
</feature>
<dbReference type="AlphaFoldDB" id="A0A1I8QF16"/>
<feature type="region of interest" description="Disordered" evidence="1">
    <location>
        <begin position="87"/>
        <end position="119"/>
    </location>
</feature>
<reference evidence="2" key="1">
    <citation type="submission" date="2020-05" db="UniProtKB">
        <authorList>
            <consortium name="EnsemblMetazoa"/>
        </authorList>
    </citation>
    <scope>IDENTIFICATION</scope>
    <source>
        <strain evidence="2">USDA</strain>
    </source>
</reference>
<dbReference type="STRING" id="35570.A0A1I8QF16"/>
<sequence length="514" mass="54299">MEAPTTVDTVPITGGVAPTRGRGGGMRGSFERGRGRGMGRGQYSGMGAPGGFSSRGGYGPRGGGMGGAPMGYPSRGGFAPRGAPPMRGGPGVGGGPGGYMGRGGYQGAPRGGPPMRGTGRMPLYTQQLPLDAAEPKQHTGVDNNKTISPVQASANNQVVAIKEDNSAASTTDVAAVAQESADPNGTVVAAPTAPLVSKPPLIGTSPNYRGRGRGGPRGGGRGAYNPHNGSAGGMMSMHGGAPMQEHGMVRRGGPPRGRGSYQGTGMTRPPMHQHQHPSPHVPNTQVAPVSLKRGAPGGPPGPKRGRYETGPYSQRAPAPKYHQPPHMTQQTSSYGVTHQPAPPPPQSHHGYPPHVPAQTMDPYAQSYAAPQTQTAYNGYGQTATYAHTAPAHSTTHQANTAYTGSEYDQSQYQGYSSTYAQQDTRYQTYGQDYTQQYGAPAVDYNTSQADYSQHAQTYDERAYAGYEVTDKAVHFCTQSISIFVFLYYIYCKNLYFLLFDKINDVLFFFLLSCL</sequence>
<name>A0A1I8QF16_STOCA</name>
<evidence type="ECO:0000313" key="2">
    <source>
        <dbReference type="EnsemblMetazoa" id="SCAU016537-PB"/>
    </source>
</evidence>